<dbReference type="RefSeq" id="WP_062533133.1">
    <property type="nucleotide sequence ID" value="NZ_CP012678.1"/>
</dbReference>
<dbReference type="OrthoDB" id="5295855at2"/>
<dbReference type="Pfam" id="PF04794">
    <property type="entry name" value="YdjC"/>
    <property type="match status" value="1"/>
</dbReference>
<dbReference type="SUPFAM" id="SSF88713">
    <property type="entry name" value="Glycoside hydrolase/deacetylase"/>
    <property type="match status" value="1"/>
</dbReference>
<evidence type="ECO:0000256" key="3">
    <source>
        <dbReference type="ARBA" id="ARBA00022801"/>
    </source>
</evidence>
<evidence type="ECO:0000256" key="2">
    <source>
        <dbReference type="ARBA" id="ARBA00022723"/>
    </source>
</evidence>
<evidence type="ECO:0000256" key="4">
    <source>
        <dbReference type="ARBA" id="ARBA00022842"/>
    </source>
</evidence>
<dbReference type="STRING" id="45610.AOC03_00635"/>
<evidence type="ECO:0000256" key="1">
    <source>
        <dbReference type="ARBA" id="ARBA00001946"/>
    </source>
</evidence>
<accession>A0A0M3V8D8</accession>
<dbReference type="PANTHER" id="PTHR31609:SF1">
    <property type="entry name" value="CARBOHYDRATE DEACETYLASE"/>
    <property type="match status" value="1"/>
</dbReference>
<dbReference type="InterPro" id="IPR011330">
    <property type="entry name" value="Glyco_hydro/deAcase_b/a-brl"/>
</dbReference>
<keyword evidence="7" id="KW-1185">Reference proteome</keyword>
<keyword evidence="3" id="KW-0378">Hydrolase</keyword>
<proteinExistence type="predicted"/>
<evidence type="ECO:0000256" key="5">
    <source>
        <dbReference type="ARBA" id="ARBA00023277"/>
    </source>
</evidence>
<gene>
    <name evidence="6" type="ORF">AOC03_00635</name>
</gene>
<organism evidence="6 7">
    <name type="scientific">Psychrobacter urativorans</name>
    <dbReference type="NCBI Taxonomy" id="45610"/>
    <lineage>
        <taxon>Bacteria</taxon>
        <taxon>Pseudomonadati</taxon>
        <taxon>Pseudomonadota</taxon>
        <taxon>Gammaproteobacteria</taxon>
        <taxon>Moraxellales</taxon>
        <taxon>Moraxellaceae</taxon>
        <taxon>Psychrobacter</taxon>
    </lineage>
</organism>
<dbReference type="Gene3D" id="3.20.20.370">
    <property type="entry name" value="Glycoside hydrolase/deacetylase"/>
    <property type="match status" value="1"/>
</dbReference>
<protein>
    <recommendedName>
        <fullName evidence="8">ChbG/HpnK family deacetylase</fullName>
    </recommendedName>
</protein>
<dbReference type="GO" id="GO:0016787">
    <property type="term" value="F:hydrolase activity"/>
    <property type="evidence" value="ECO:0007669"/>
    <property type="project" value="UniProtKB-KW"/>
</dbReference>
<dbReference type="InterPro" id="IPR006879">
    <property type="entry name" value="YdjC-like"/>
</dbReference>
<dbReference type="GO" id="GO:0005975">
    <property type="term" value="P:carbohydrate metabolic process"/>
    <property type="evidence" value="ECO:0007669"/>
    <property type="project" value="InterPro"/>
</dbReference>
<keyword evidence="2" id="KW-0479">Metal-binding</keyword>
<reference evidence="6 7" key="1">
    <citation type="submission" date="2015-09" db="EMBL/GenBank/DDBJ databases">
        <title>Complete genome of Psychrobacter urativorans R10.10B.</title>
        <authorList>
            <person name="See-Too W.S."/>
            <person name="Chan K.G."/>
        </authorList>
    </citation>
    <scope>NUCLEOTIDE SEQUENCE [LARGE SCALE GENOMIC DNA]</scope>
    <source>
        <strain evidence="6 7">R10.10B</strain>
    </source>
</reference>
<keyword evidence="4" id="KW-0460">Magnesium</keyword>
<dbReference type="AlphaFoldDB" id="A0A0M3V8D8"/>
<dbReference type="PANTHER" id="PTHR31609">
    <property type="entry name" value="YDJC DEACETYLASE FAMILY MEMBER"/>
    <property type="match status" value="1"/>
</dbReference>
<evidence type="ECO:0000313" key="6">
    <source>
        <dbReference type="EMBL" id="ALF58737.1"/>
    </source>
</evidence>
<dbReference type="GO" id="GO:0019213">
    <property type="term" value="F:deacetylase activity"/>
    <property type="evidence" value="ECO:0007669"/>
    <property type="project" value="TreeGrafter"/>
</dbReference>
<dbReference type="Proteomes" id="UP000059847">
    <property type="component" value="Chromosome"/>
</dbReference>
<dbReference type="GO" id="GO:0046872">
    <property type="term" value="F:metal ion binding"/>
    <property type="evidence" value="ECO:0007669"/>
    <property type="project" value="UniProtKB-KW"/>
</dbReference>
<sequence>MINIKNKASQNKNFQKDTSQSSNTARAIIINVDDLGLSSAVNDAVIRLAERGRIGASSYMVGGQITDSDISTLTDLKVDIGLHLDLTGVFPSALRGSLKSLVISSYLRRLNATQVSDIIRRQLDGFEDTFGRSPVFVDGHQHIHQFPIIRQSLIKELSARYSEEAQHSISARTTTPLVNDLKSWIIYGLGGHAWRKLCAESHITTNDYFGGVYGFDADFQQLAALWESWLTNAPRTPYLAPAMLTPTFGIEALGTYAQYGSTTPPIHSVPNALPSHLTTTLIMCHPAVPATNWQDDIKAAREREYEWLMSHKFEQLLEEYDVRLIRWSDIVS</sequence>
<comment type="cofactor">
    <cofactor evidence="1">
        <name>Mg(2+)</name>
        <dbReference type="ChEBI" id="CHEBI:18420"/>
    </cofactor>
</comment>
<dbReference type="EMBL" id="CP012678">
    <property type="protein sequence ID" value="ALF58737.1"/>
    <property type="molecule type" value="Genomic_DNA"/>
</dbReference>
<dbReference type="CDD" id="cd10807">
    <property type="entry name" value="YdjC_like_3"/>
    <property type="match status" value="1"/>
</dbReference>
<name>A0A0M3V8D8_9GAMM</name>
<evidence type="ECO:0000313" key="7">
    <source>
        <dbReference type="Proteomes" id="UP000059847"/>
    </source>
</evidence>
<dbReference type="KEGG" id="pur:AOC03_00635"/>
<keyword evidence="5" id="KW-0119">Carbohydrate metabolism</keyword>
<evidence type="ECO:0008006" key="8">
    <source>
        <dbReference type="Google" id="ProtNLM"/>
    </source>
</evidence>